<dbReference type="InterPro" id="IPR000727">
    <property type="entry name" value="T_SNARE_dom"/>
</dbReference>
<evidence type="ECO:0000256" key="7">
    <source>
        <dbReference type="ARBA" id="ARBA00023034"/>
    </source>
</evidence>
<evidence type="ECO:0000256" key="1">
    <source>
        <dbReference type="ARBA" id="ARBA00004409"/>
    </source>
</evidence>
<evidence type="ECO:0000256" key="4">
    <source>
        <dbReference type="ARBA" id="ARBA00022692"/>
    </source>
</evidence>
<dbReference type="PROSITE" id="PS50192">
    <property type="entry name" value="T_SNARE"/>
    <property type="match status" value="1"/>
</dbReference>
<dbReference type="Gene3D" id="1.20.58.90">
    <property type="match status" value="1"/>
</dbReference>
<sequence length="451" mass="50324">MSQDPFLEAQADILALLQQSRPLLSSYQRIRSSASSANSPELNEARQELEGTLTDLTADLQDLVESVRAVEGDPGRYGLTVQEVGRRRKLVDDVAREVEDMHKQLNHTVQSADAQRRASLAHPDSFHHADEDEDPLAGHGENDDEYGAWEEQRQMEIMHEQDEALDGVFQTVGNLRMQADTMGRELEEQAELLDETDQIVDRVGGKLGQGMKKIRFVLEKNEDRWSGCCIGLLIVVLIVLLILVLVLSAPPQHSPRLHLEGIRLDCEHHLTALANMHDERSHPLLQQTPLSVNPFIDLPKPPTLPHNYASLPTTLPPSSLSAPPAPSNPDLPAYVTSSSGFAAHPATIIAQNNALLEQLNKQRTEAEKKVKAWEQSIADRELAEKRRKAPGWLDSEQHLLQPEKKPEREGEQVSLMDEPESVTLEESRKREQTAEDMGAAMDRAFGRSEMG</sequence>
<dbReference type="GO" id="GO:0015031">
    <property type="term" value="P:protein transport"/>
    <property type="evidence" value="ECO:0007669"/>
    <property type="project" value="UniProtKB-KW"/>
</dbReference>
<feature type="region of interest" description="Disordered" evidence="12">
    <location>
        <begin position="308"/>
        <end position="327"/>
    </location>
</feature>
<dbReference type="PANTHER" id="PTHR42089:SF1">
    <property type="entry name" value="YALI0F09427P"/>
    <property type="match status" value="1"/>
</dbReference>
<keyword evidence="9 13" id="KW-0472">Membrane</keyword>
<dbReference type="InterPro" id="IPR015260">
    <property type="entry name" value="Syntaxin-6/10/61_N"/>
</dbReference>
<evidence type="ECO:0000256" key="13">
    <source>
        <dbReference type="SAM" id="Phobius"/>
    </source>
</evidence>
<evidence type="ECO:0000256" key="11">
    <source>
        <dbReference type="SAM" id="Coils"/>
    </source>
</evidence>
<evidence type="ECO:0000256" key="2">
    <source>
        <dbReference type="ARBA" id="ARBA00009063"/>
    </source>
</evidence>
<evidence type="ECO:0000256" key="12">
    <source>
        <dbReference type="SAM" id="MobiDB-lite"/>
    </source>
</evidence>
<gene>
    <name evidence="15" type="ORF">B0A55_02354</name>
</gene>
<keyword evidence="16" id="KW-1185">Reference proteome</keyword>
<keyword evidence="3" id="KW-0813">Transport</keyword>
<evidence type="ECO:0000313" key="15">
    <source>
        <dbReference type="EMBL" id="TKA81249.1"/>
    </source>
</evidence>
<organism evidence="15 16">
    <name type="scientific">Friedmanniomyces simplex</name>
    <dbReference type="NCBI Taxonomy" id="329884"/>
    <lineage>
        <taxon>Eukaryota</taxon>
        <taxon>Fungi</taxon>
        <taxon>Dikarya</taxon>
        <taxon>Ascomycota</taxon>
        <taxon>Pezizomycotina</taxon>
        <taxon>Dothideomycetes</taxon>
        <taxon>Dothideomycetidae</taxon>
        <taxon>Mycosphaerellales</taxon>
        <taxon>Teratosphaeriaceae</taxon>
        <taxon>Friedmanniomyces</taxon>
    </lineage>
</organism>
<keyword evidence="4 13" id="KW-0812">Transmembrane</keyword>
<dbReference type="STRING" id="329884.A0A4V5NI97"/>
<feature type="compositionally biased region" description="Basic and acidic residues" evidence="12">
    <location>
        <begin position="395"/>
        <end position="411"/>
    </location>
</feature>
<name>A0A4V5NI97_9PEZI</name>
<accession>A0A4V5NI97</accession>
<feature type="region of interest" description="Disordered" evidence="12">
    <location>
        <begin position="106"/>
        <end position="142"/>
    </location>
</feature>
<feature type="coiled-coil region" evidence="11">
    <location>
        <begin position="349"/>
        <end position="376"/>
    </location>
</feature>
<feature type="domain" description="T-SNARE coiled-coil homology" evidence="14">
    <location>
        <begin position="155"/>
        <end position="217"/>
    </location>
</feature>
<proteinExistence type="inferred from homology"/>
<dbReference type="Proteomes" id="UP000309340">
    <property type="component" value="Unassembled WGS sequence"/>
</dbReference>
<dbReference type="SUPFAM" id="SSF58038">
    <property type="entry name" value="SNARE fusion complex"/>
    <property type="match status" value="1"/>
</dbReference>
<dbReference type="GO" id="GO:0048193">
    <property type="term" value="P:Golgi vesicle transport"/>
    <property type="evidence" value="ECO:0007669"/>
    <property type="project" value="InterPro"/>
</dbReference>
<dbReference type="FunFam" id="1.20.5.110:FF:000006">
    <property type="entry name" value="Syntaxin 6"/>
    <property type="match status" value="1"/>
</dbReference>
<evidence type="ECO:0000313" key="16">
    <source>
        <dbReference type="Proteomes" id="UP000309340"/>
    </source>
</evidence>
<dbReference type="InterPro" id="IPR048036">
    <property type="entry name" value="Tlg1p-like_N"/>
</dbReference>
<evidence type="ECO:0000256" key="5">
    <source>
        <dbReference type="ARBA" id="ARBA00022927"/>
    </source>
</evidence>
<dbReference type="CDD" id="cd21444">
    <property type="entry name" value="SNARE_NTD_Tlg1p-like"/>
    <property type="match status" value="1"/>
</dbReference>
<keyword evidence="6 13" id="KW-1133">Transmembrane helix</keyword>
<evidence type="ECO:0000256" key="10">
    <source>
        <dbReference type="ARBA" id="ARBA00073343"/>
    </source>
</evidence>
<feature type="compositionally biased region" description="Low complexity" evidence="12">
    <location>
        <begin position="309"/>
        <end position="322"/>
    </location>
</feature>
<comment type="subcellular location">
    <subcellularLocation>
        <location evidence="1">Golgi apparatus membrane</location>
        <topology evidence="1">Single-pass type IV membrane protein</topology>
    </subcellularLocation>
</comment>
<evidence type="ECO:0000256" key="9">
    <source>
        <dbReference type="ARBA" id="ARBA00023136"/>
    </source>
</evidence>
<comment type="caution">
    <text evidence="15">The sequence shown here is derived from an EMBL/GenBank/DDBJ whole genome shotgun (WGS) entry which is preliminary data.</text>
</comment>
<dbReference type="Gene3D" id="1.20.5.110">
    <property type="match status" value="1"/>
</dbReference>
<keyword evidence="8 11" id="KW-0175">Coiled coil</keyword>
<dbReference type="SUPFAM" id="SSF47661">
    <property type="entry name" value="t-snare proteins"/>
    <property type="match status" value="1"/>
</dbReference>
<dbReference type="Pfam" id="PF09177">
    <property type="entry name" value="STX6_10_61_N"/>
    <property type="match status" value="1"/>
</dbReference>
<keyword evidence="5" id="KW-0653">Protein transport</keyword>
<dbReference type="OrthoDB" id="546861at2759"/>
<dbReference type="InterPro" id="IPR010989">
    <property type="entry name" value="SNARE"/>
</dbReference>
<feature type="transmembrane region" description="Helical" evidence="13">
    <location>
        <begin position="225"/>
        <end position="247"/>
    </location>
</feature>
<evidence type="ECO:0000259" key="14">
    <source>
        <dbReference type="PROSITE" id="PS50192"/>
    </source>
</evidence>
<comment type="similarity">
    <text evidence="2">Belongs to the syntaxin family.</text>
</comment>
<dbReference type="CDD" id="cd15851">
    <property type="entry name" value="SNARE_Syntaxin6"/>
    <property type="match status" value="1"/>
</dbReference>
<protein>
    <recommendedName>
        <fullName evidence="10">t-SNARE affecting a late Golgi compartment protein 1</fullName>
    </recommendedName>
</protein>
<evidence type="ECO:0000256" key="8">
    <source>
        <dbReference type="ARBA" id="ARBA00023054"/>
    </source>
</evidence>
<evidence type="ECO:0000256" key="6">
    <source>
        <dbReference type="ARBA" id="ARBA00022989"/>
    </source>
</evidence>
<dbReference type="GO" id="GO:0000139">
    <property type="term" value="C:Golgi membrane"/>
    <property type="evidence" value="ECO:0007669"/>
    <property type="project" value="UniProtKB-SubCell"/>
</dbReference>
<dbReference type="PANTHER" id="PTHR42089">
    <property type="entry name" value="YALI0F09427P"/>
    <property type="match status" value="1"/>
</dbReference>
<feature type="region of interest" description="Disordered" evidence="12">
    <location>
        <begin position="386"/>
        <end position="451"/>
    </location>
</feature>
<dbReference type="SMART" id="SM00397">
    <property type="entry name" value="t_SNARE"/>
    <property type="match status" value="1"/>
</dbReference>
<keyword evidence="7" id="KW-0333">Golgi apparatus</keyword>
<dbReference type="FunFam" id="1.20.58.90:FF:000012">
    <property type="entry name" value="SNARE domain protein"/>
    <property type="match status" value="1"/>
</dbReference>
<evidence type="ECO:0000256" key="3">
    <source>
        <dbReference type="ARBA" id="ARBA00022448"/>
    </source>
</evidence>
<dbReference type="EMBL" id="NAJQ01000055">
    <property type="protein sequence ID" value="TKA81249.1"/>
    <property type="molecule type" value="Genomic_DNA"/>
</dbReference>
<dbReference type="AlphaFoldDB" id="A0A4V5NI97"/>
<reference evidence="15 16" key="1">
    <citation type="submission" date="2017-03" db="EMBL/GenBank/DDBJ databases">
        <title>Genomes of endolithic fungi from Antarctica.</title>
        <authorList>
            <person name="Coleine C."/>
            <person name="Masonjones S."/>
            <person name="Stajich J.E."/>
        </authorList>
    </citation>
    <scope>NUCLEOTIDE SEQUENCE [LARGE SCALE GENOMIC DNA]</scope>
    <source>
        <strain evidence="15 16">CCFEE 5184</strain>
    </source>
</reference>